<dbReference type="PROSITE" id="PS01159">
    <property type="entry name" value="WW_DOMAIN_1"/>
    <property type="match status" value="1"/>
</dbReference>
<dbReference type="InterPro" id="IPR057554">
    <property type="entry name" value="SAC9_C"/>
</dbReference>
<dbReference type="Proteomes" id="UP000233837">
    <property type="component" value="Unassembled WGS sequence"/>
</dbReference>
<dbReference type="PANTHER" id="PTHR46817">
    <property type="entry name" value="PHOSPHOINOSITIDE PHOSPHATASE SAC9-RELATED"/>
    <property type="match status" value="1"/>
</dbReference>
<sequence length="1673" mass="185885">MESPDGVSRETSVLVIVLETSEVYILVSLSTRSDTQVINIDPTTGSLSYTGKLGHDLFNREEEALNYITDGSRLLCKNITHARALLGYAALGSFGLLLVATRLIRTIPLLPGGGCVYTVTESKWIKIQLQNPQSLGKGEHKNIQELAELDIDGKHYFCETRDITRPFPSAMTSQNPDDEFVWNAWFSKPFRDIGLPKHCVILLQGFAECRNFGNSGPGGIVALFARRSRLHPGTRYLARGLNACSSTGNEVECEQLVWSVQKSGESFPFSSYVWRRGTIPIWWGADLKFTSAEAEIYVSGQEPYRGSALYYQRLSRRYKAQRSDLTAVREKKTSLIPIICVNLLRNHEGKSETILVEHFKESIKYVKSTGKLPYTWIQLINYDWHATVKLKGEQQTIDGLWRLLKAPTVSIGFCEGNYYPSKQQLKECRGLFVSNSEIDGGFCLNSLQNGVIRFNCADSLDRTNAASFFGSLQVFVEQCKRLGFFLDRDSLSGFTSVNRFGEYSKYGVGSLPPGWEERRDAVTGKPFYIDHNTRTTTWEHPFQDKPWKRFDMSFDQFKSSTLLTPINQLADLFLLAGDIHATLYTGSKAMHSQILNIFNEDGGKFSTFSAAQNVKITLQRRYQNVLVDSSRQKQLEMFLGIRLFKHLPSVPVHPLKVLSRPSGCFLKPIPSLKPIESGSSSLLSFRKKDLIWVCPPAADVVELFIYLAEPCHVCQLLLTVAHGADDSSYPATVDVRTGCNLDGLKLVLEGACIPQCSNGTNLLISLTGRIDPEDLAVTGNSARLHAQENSYLPMLYDFEELEGELNFLTRIVALTFYPSVPGRTPLTIGEIEVLGVSLPWRDIFSKCGLGAKFIKTAGPKEHSSLIINQHEAFSNPFYDSLPKNNTAPSNGGLLKLSQQNIASHAVDLLTGDPVLSHSISLPEFSSTIEQTMPQSGSLDFFNSPTPDRLPSAEPTESLENFNNDHGDTKSYINIFKSFTSNKGRVLDFLQTLKLEIARLRLGISAAERDRALLAISIDPAMIDPNCLIDELYMAKLCNHADCLAILGQTAFEDKINASIGLEIQDNDELDFWNIGEVGDTCIGTKCEVRLEIQTFAKSTSTVSSKNLFVCAECERKACKFCCAGRGASLLTSRTYKDMKIYGSSSDQSGSSHGWQSDGTSAQPSSALGGVICKSCCDEVILAALYVDYLRVLAGLRRRTRADDASVKALSHVLGHDVSKTSNFWQDKECSTRQLKKLLNGEESLAEFPYASLLYTVETAVGSQPLISLLAPLGVGEQYSYWRAPPGSSTVEFSVVLGSLSDVSGVILVVSSCGYSTSDCPTVKVWASNKIHKDERSFMGKWDVRSLIASSPYLHGPEKSQNDSDIPRHMKFLFRNPVRCRIIWIELSLAKPGSSSYMKEDFDLLGFDGNPFAITRPNDCTVGEVASDACIHAKRLIVFGRSVKRENQDTSENSEFMKMKISLENSPQWGRFRVPIEAERLTFNDLVLELYISPTAPGLAGFRLDAFSVIRPRIAHSPFSSDVDLWDSSLTGLEDRYIYPAILYMQVSAIQVDDLTAQGYSALLPANAFKVCECITQIQWKEPRNYVSVGEYRLPEVKGGTPIYFDFPRPIQASRITFRLLGDVAAFRDDIPDQDDPNQKGLPLATGLSLSNRIKLYYYADPYELGKLASLSAV</sequence>
<accession>A0A2I0XJD3</accession>
<dbReference type="InterPro" id="IPR001202">
    <property type="entry name" value="WW_dom"/>
</dbReference>
<dbReference type="PROSITE" id="PS50020">
    <property type="entry name" value="WW_DOMAIN_2"/>
    <property type="match status" value="1"/>
</dbReference>
<dbReference type="Pfam" id="PF24791">
    <property type="entry name" value="SAC9_C8D"/>
    <property type="match status" value="1"/>
</dbReference>
<evidence type="ECO:0000259" key="3">
    <source>
        <dbReference type="PROSITE" id="PS50275"/>
    </source>
</evidence>
<protein>
    <submittedName>
        <fullName evidence="4">Putative phosphoinositide phosphatase SAC9</fullName>
    </submittedName>
</protein>
<dbReference type="SMART" id="SM00456">
    <property type="entry name" value="WW"/>
    <property type="match status" value="1"/>
</dbReference>
<dbReference type="InterPro" id="IPR057555">
    <property type="entry name" value="SAC9_GBDL_1st"/>
</dbReference>
<dbReference type="EMBL" id="KZ501830">
    <property type="protein sequence ID" value="PKU88004.1"/>
    <property type="molecule type" value="Genomic_DNA"/>
</dbReference>
<gene>
    <name evidence="4" type="primary">SAC9</name>
    <name evidence="4" type="ORF">MA16_Dca007946</name>
</gene>
<dbReference type="Pfam" id="PF02383">
    <property type="entry name" value="Syja_N"/>
    <property type="match status" value="1"/>
</dbReference>
<dbReference type="Pfam" id="PF24789">
    <property type="entry name" value="SAC9_GBDL_2nd"/>
    <property type="match status" value="1"/>
</dbReference>
<keyword evidence="1" id="KW-0472">Membrane</keyword>
<dbReference type="InterPro" id="IPR002013">
    <property type="entry name" value="SAC_dom"/>
</dbReference>
<proteinExistence type="predicted"/>
<evidence type="ECO:0000313" key="5">
    <source>
        <dbReference type="Proteomes" id="UP000233837"/>
    </source>
</evidence>
<evidence type="ECO:0000313" key="4">
    <source>
        <dbReference type="EMBL" id="PKU88004.1"/>
    </source>
</evidence>
<keyword evidence="5" id="KW-1185">Reference proteome</keyword>
<feature type="domain" description="SAC" evidence="3">
    <location>
        <begin position="146"/>
        <end position="523"/>
    </location>
</feature>
<reference evidence="4 5" key="1">
    <citation type="journal article" date="2016" name="Sci. Rep.">
        <title>The Dendrobium catenatum Lindl. genome sequence provides insights into polysaccharide synthase, floral development and adaptive evolution.</title>
        <authorList>
            <person name="Zhang G.Q."/>
            <person name="Xu Q."/>
            <person name="Bian C."/>
            <person name="Tsai W.C."/>
            <person name="Yeh C.M."/>
            <person name="Liu K.W."/>
            <person name="Yoshida K."/>
            <person name="Zhang L.S."/>
            <person name="Chang S.B."/>
            <person name="Chen F."/>
            <person name="Shi Y."/>
            <person name="Su Y.Y."/>
            <person name="Zhang Y.Q."/>
            <person name="Chen L.J."/>
            <person name="Yin Y."/>
            <person name="Lin M."/>
            <person name="Huang H."/>
            <person name="Deng H."/>
            <person name="Wang Z.W."/>
            <person name="Zhu S.L."/>
            <person name="Zhao X."/>
            <person name="Deng C."/>
            <person name="Niu S.C."/>
            <person name="Huang J."/>
            <person name="Wang M."/>
            <person name="Liu G.H."/>
            <person name="Yang H.J."/>
            <person name="Xiao X.J."/>
            <person name="Hsiao Y.Y."/>
            <person name="Wu W.L."/>
            <person name="Chen Y.Y."/>
            <person name="Mitsuda N."/>
            <person name="Ohme-Takagi M."/>
            <person name="Luo Y.B."/>
            <person name="Van de Peer Y."/>
            <person name="Liu Z.J."/>
        </authorList>
    </citation>
    <scope>NUCLEOTIDE SEQUENCE [LARGE SCALE GENOMIC DNA]</scope>
    <source>
        <tissue evidence="4">The whole plant</tissue>
    </source>
</reference>
<dbReference type="STRING" id="906689.A0A2I0XJD3"/>
<feature type="transmembrane region" description="Helical" evidence="1">
    <location>
        <begin position="85"/>
        <end position="104"/>
    </location>
</feature>
<organism evidence="4 5">
    <name type="scientific">Dendrobium catenatum</name>
    <dbReference type="NCBI Taxonomy" id="906689"/>
    <lineage>
        <taxon>Eukaryota</taxon>
        <taxon>Viridiplantae</taxon>
        <taxon>Streptophyta</taxon>
        <taxon>Embryophyta</taxon>
        <taxon>Tracheophyta</taxon>
        <taxon>Spermatophyta</taxon>
        <taxon>Magnoliopsida</taxon>
        <taxon>Liliopsida</taxon>
        <taxon>Asparagales</taxon>
        <taxon>Orchidaceae</taxon>
        <taxon>Epidendroideae</taxon>
        <taxon>Malaxideae</taxon>
        <taxon>Dendrobiinae</taxon>
        <taxon>Dendrobium</taxon>
    </lineage>
</organism>
<dbReference type="GO" id="GO:0016791">
    <property type="term" value="F:phosphatase activity"/>
    <property type="evidence" value="ECO:0007669"/>
    <property type="project" value="InterPro"/>
</dbReference>
<reference evidence="4 5" key="2">
    <citation type="journal article" date="2017" name="Nature">
        <title>The Apostasia genome and the evolution of orchids.</title>
        <authorList>
            <person name="Zhang G.Q."/>
            <person name="Liu K.W."/>
            <person name="Li Z."/>
            <person name="Lohaus R."/>
            <person name="Hsiao Y.Y."/>
            <person name="Niu S.C."/>
            <person name="Wang J.Y."/>
            <person name="Lin Y.C."/>
            <person name="Xu Q."/>
            <person name="Chen L.J."/>
            <person name="Yoshida K."/>
            <person name="Fujiwara S."/>
            <person name="Wang Z.W."/>
            <person name="Zhang Y.Q."/>
            <person name="Mitsuda N."/>
            <person name="Wang M."/>
            <person name="Liu G.H."/>
            <person name="Pecoraro L."/>
            <person name="Huang H.X."/>
            <person name="Xiao X.J."/>
            <person name="Lin M."/>
            <person name="Wu X.Y."/>
            <person name="Wu W.L."/>
            <person name="Chen Y.Y."/>
            <person name="Chang S.B."/>
            <person name="Sakamoto S."/>
            <person name="Ohme-Takagi M."/>
            <person name="Yagi M."/>
            <person name="Zeng S.J."/>
            <person name="Shen C.Y."/>
            <person name="Yeh C.M."/>
            <person name="Luo Y.B."/>
            <person name="Tsai W.C."/>
            <person name="Van de Peer Y."/>
            <person name="Liu Z.J."/>
        </authorList>
    </citation>
    <scope>NUCLEOTIDE SEQUENCE [LARGE SCALE GENOMIC DNA]</scope>
    <source>
        <tissue evidence="4">The whole plant</tissue>
    </source>
</reference>
<dbReference type="PANTHER" id="PTHR46817:SF1">
    <property type="entry name" value="SAC DOMAIN-CONTAINING PROTEIN"/>
    <property type="match status" value="1"/>
</dbReference>
<dbReference type="Pfam" id="PF00397">
    <property type="entry name" value="WW"/>
    <property type="match status" value="1"/>
</dbReference>
<dbReference type="InterPro" id="IPR036020">
    <property type="entry name" value="WW_dom_sf"/>
</dbReference>
<dbReference type="InterPro" id="IPR057553">
    <property type="entry name" value="SAC9_GBDL_2nd"/>
</dbReference>
<name>A0A2I0XJD3_9ASPA</name>
<dbReference type="SUPFAM" id="SSF51045">
    <property type="entry name" value="WW domain"/>
    <property type="match status" value="1"/>
</dbReference>
<evidence type="ECO:0000256" key="1">
    <source>
        <dbReference type="SAM" id="Phobius"/>
    </source>
</evidence>
<feature type="domain" description="WW" evidence="2">
    <location>
        <begin position="509"/>
        <end position="543"/>
    </location>
</feature>
<dbReference type="PROSITE" id="PS50275">
    <property type="entry name" value="SAC"/>
    <property type="match status" value="1"/>
</dbReference>
<dbReference type="CDD" id="cd00201">
    <property type="entry name" value="WW"/>
    <property type="match status" value="1"/>
</dbReference>
<keyword evidence="1" id="KW-0812">Transmembrane</keyword>
<dbReference type="Pfam" id="PF24790">
    <property type="entry name" value="SAC9_GBDL_1st"/>
    <property type="match status" value="1"/>
</dbReference>
<keyword evidence="1" id="KW-1133">Transmembrane helix</keyword>
<dbReference type="Gene3D" id="2.20.70.10">
    <property type="match status" value="1"/>
</dbReference>
<dbReference type="InterPro" id="IPR057557">
    <property type="entry name" value="SAC9_C8D"/>
</dbReference>
<dbReference type="Pfam" id="PF24765">
    <property type="entry name" value="SAC9_C"/>
    <property type="match status" value="2"/>
</dbReference>
<evidence type="ECO:0000259" key="2">
    <source>
        <dbReference type="PROSITE" id="PS50020"/>
    </source>
</evidence>